<name>A0A6V7RNI3_9BACL</name>
<dbReference type="InterPro" id="IPR003675">
    <property type="entry name" value="Rce1/LyrA-like_dom"/>
</dbReference>
<feature type="transmembrane region" description="Helical" evidence="1">
    <location>
        <begin position="163"/>
        <end position="183"/>
    </location>
</feature>
<dbReference type="GO" id="GO:0004175">
    <property type="term" value="F:endopeptidase activity"/>
    <property type="evidence" value="ECO:0007669"/>
    <property type="project" value="UniProtKB-ARBA"/>
</dbReference>
<dbReference type="AlphaFoldDB" id="A0A6V7RNI3"/>
<accession>A0A6V7RNI3</accession>
<keyword evidence="4" id="KW-1185">Reference proteome</keyword>
<proteinExistence type="predicted"/>
<feature type="transmembrane region" description="Helical" evidence="1">
    <location>
        <begin position="189"/>
        <end position="206"/>
    </location>
</feature>
<feature type="transmembrane region" description="Helical" evidence="1">
    <location>
        <begin position="43"/>
        <end position="62"/>
    </location>
</feature>
<dbReference type="Pfam" id="PF02517">
    <property type="entry name" value="Rce1-like"/>
    <property type="match status" value="1"/>
</dbReference>
<dbReference type="PANTHER" id="PTHR36435:SF6">
    <property type="entry name" value="ABORTIVE INFECTION PROTEIN"/>
    <property type="match status" value="1"/>
</dbReference>
<dbReference type="GO" id="GO:0006508">
    <property type="term" value="P:proteolysis"/>
    <property type="evidence" value="ECO:0007669"/>
    <property type="project" value="UniProtKB-KW"/>
</dbReference>
<reference evidence="3 4" key="1">
    <citation type="submission" date="2020-07" db="EMBL/GenBank/DDBJ databases">
        <authorList>
            <person name="Criscuolo A."/>
        </authorList>
    </citation>
    <scope>NUCLEOTIDE SEQUENCE [LARGE SCALE GENOMIC DNA]</scope>
    <source>
        <strain evidence="4">CIP 111030</strain>
    </source>
</reference>
<organism evidence="3 4">
    <name type="scientific">Phocicoccus schoeneichii</name>
    <dbReference type="NCBI Taxonomy" id="1812261"/>
    <lineage>
        <taxon>Bacteria</taxon>
        <taxon>Bacillati</taxon>
        <taxon>Bacillota</taxon>
        <taxon>Bacilli</taxon>
        <taxon>Bacillales</taxon>
        <taxon>Salinicoccaceae</taxon>
        <taxon>Phocicoccus</taxon>
    </lineage>
</organism>
<keyword evidence="3" id="KW-0378">Hydrolase</keyword>
<feature type="transmembrane region" description="Helical" evidence="1">
    <location>
        <begin position="83"/>
        <end position="109"/>
    </location>
</feature>
<comment type="caution">
    <text evidence="3">The sequence shown here is derived from an EMBL/GenBank/DDBJ whole genome shotgun (WGS) entry which is preliminary data.</text>
</comment>
<evidence type="ECO:0000313" key="4">
    <source>
        <dbReference type="Proteomes" id="UP000521032"/>
    </source>
</evidence>
<protein>
    <submittedName>
        <fullName evidence="3">CAAX amino terminal protease self-immunity</fullName>
    </submittedName>
</protein>
<dbReference type="Proteomes" id="UP000521032">
    <property type="component" value="Unassembled WGS sequence"/>
</dbReference>
<keyword evidence="1" id="KW-0812">Transmembrane</keyword>
<feature type="transmembrane region" description="Helical" evidence="1">
    <location>
        <begin position="7"/>
        <end position="31"/>
    </location>
</feature>
<gene>
    <name evidence="3" type="ORF">JEOSCH030_01603</name>
</gene>
<dbReference type="RefSeq" id="WP_186088416.1">
    <property type="nucleotide sequence ID" value="NZ_BMDB01000004.1"/>
</dbReference>
<keyword evidence="3" id="KW-0645">Protease</keyword>
<evidence type="ECO:0000256" key="1">
    <source>
        <dbReference type="SAM" id="Phobius"/>
    </source>
</evidence>
<feature type="domain" description="CAAX prenyl protease 2/Lysostaphin resistance protein A-like" evidence="2">
    <location>
        <begin position="129"/>
        <end position="221"/>
    </location>
</feature>
<feature type="transmembrane region" description="Helical" evidence="1">
    <location>
        <begin position="121"/>
        <end position="142"/>
    </location>
</feature>
<dbReference type="GO" id="GO:0080120">
    <property type="term" value="P:CAAX-box protein maturation"/>
    <property type="evidence" value="ECO:0007669"/>
    <property type="project" value="UniProtKB-ARBA"/>
</dbReference>
<evidence type="ECO:0000259" key="2">
    <source>
        <dbReference type="Pfam" id="PF02517"/>
    </source>
</evidence>
<dbReference type="PANTHER" id="PTHR36435">
    <property type="entry name" value="SLR1288 PROTEIN"/>
    <property type="match status" value="1"/>
</dbReference>
<dbReference type="EMBL" id="CAJEWE010000011">
    <property type="protein sequence ID" value="CAD2079303.1"/>
    <property type="molecule type" value="Genomic_DNA"/>
</dbReference>
<evidence type="ECO:0000313" key="3">
    <source>
        <dbReference type="EMBL" id="CAD2079303.1"/>
    </source>
</evidence>
<keyword evidence="1" id="KW-0472">Membrane</keyword>
<dbReference type="InterPro" id="IPR052710">
    <property type="entry name" value="CAAX_protease"/>
</dbReference>
<keyword evidence="1" id="KW-1133">Transmembrane helix</keyword>
<sequence length="251" mass="28212">MRKAFSLFIILTFIVVQVAVVPIAMVIGFTNQDLTQAELLNKVMPYQFGAFVLGAIAVIILGNTHKDKNIFERSEKKSPLYATVLWIIGGTFLAYTSQIIAGLINVYVLQNPIESQNTEGIIDMVLSAPYMVILVVVLGPIIEEYVFRRAIFAELYELMARMNKVVAFLLAGLISGLVFALAHWDFTHIIIYLAMSYTFSFVYLMTKRLIVPIMVHMLMNGIVVLLQVVLKDHIEAIEKLQSVAQAIIHLF</sequence>